<sequence>MVVPKATQGGTATIAIRPFVTASSLDDFDEKDALRFQTLAFQGGWSDKMKVYELRLKLSSSARNWRSRLSPHVRRDWTRFSKEFK</sequence>
<reference evidence="2" key="1">
    <citation type="submission" date="2017-03" db="EMBL/GenBank/DDBJ databases">
        <title>Phytopthora megakarya and P. palmivora, two closely related causual agents of cacao black pod achieved similar genome size and gene model numbers by different mechanisms.</title>
        <authorList>
            <person name="Ali S."/>
            <person name="Shao J."/>
            <person name="Larry D.J."/>
            <person name="Kronmiller B."/>
            <person name="Shen D."/>
            <person name="Strem M.D."/>
            <person name="Melnick R.L."/>
            <person name="Guiltinan M.J."/>
            <person name="Tyler B.M."/>
            <person name="Meinhardt L.W."/>
            <person name="Bailey B.A."/>
        </authorList>
    </citation>
    <scope>NUCLEOTIDE SEQUENCE [LARGE SCALE GENOMIC DNA]</scope>
    <source>
        <strain evidence="2">zdho120</strain>
    </source>
</reference>
<keyword evidence="2" id="KW-1185">Reference proteome</keyword>
<gene>
    <name evidence="1" type="ORF">PHMEG_00038317</name>
</gene>
<dbReference type="Proteomes" id="UP000198211">
    <property type="component" value="Unassembled WGS sequence"/>
</dbReference>
<proteinExistence type="predicted"/>
<dbReference type="OrthoDB" id="90269at2759"/>
<accession>A0A225UKD5</accession>
<evidence type="ECO:0008006" key="3">
    <source>
        <dbReference type="Google" id="ProtNLM"/>
    </source>
</evidence>
<evidence type="ECO:0000313" key="1">
    <source>
        <dbReference type="EMBL" id="OWY92609.1"/>
    </source>
</evidence>
<dbReference type="EMBL" id="NBNE01017701">
    <property type="protein sequence ID" value="OWY92609.1"/>
    <property type="molecule type" value="Genomic_DNA"/>
</dbReference>
<comment type="caution">
    <text evidence="1">The sequence shown here is derived from an EMBL/GenBank/DDBJ whole genome shotgun (WGS) entry which is preliminary data.</text>
</comment>
<dbReference type="AlphaFoldDB" id="A0A225UKD5"/>
<feature type="non-terminal residue" evidence="1">
    <location>
        <position position="85"/>
    </location>
</feature>
<protein>
    <recommendedName>
        <fullName evidence="3">Eukaryotic/viral aspartic protease</fullName>
    </recommendedName>
</protein>
<name>A0A225UKD5_9STRA</name>
<organism evidence="1 2">
    <name type="scientific">Phytophthora megakarya</name>
    <dbReference type="NCBI Taxonomy" id="4795"/>
    <lineage>
        <taxon>Eukaryota</taxon>
        <taxon>Sar</taxon>
        <taxon>Stramenopiles</taxon>
        <taxon>Oomycota</taxon>
        <taxon>Peronosporomycetes</taxon>
        <taxon>Peronosporales</taxon>
        <taxon>Peronosporaceae</taxon>
        <taxon>Phytophthora</taxon>
    </lineage>
</organism>
<evidence type="ECO:0000313" key="2">
    <source>
        <dbReference type="Proteomes" id="UP000198211"/>
    </source>
</evidence>